<dbReference type="GO" id="GO:0016020">
    <property type="term" value="C:membrane"/>
    <property type="evidence" value="ECO:0007669"/>
    <property type="project" value="UniProtKB-SubCell"/>
</dbReference>
<feature type="transmembrane region" description="Helical" evidence="5">
    <location>
        <begin position="28"/>
        <end position="46"/>
    </location>
</feature>
<evidence type="ECO:0000313" key="8">
    <source>
        <dbReference type="Proteomes" id="UP000516421"/>
    </source>
</evidence>
<evidence type="ECO:0000256" key="4">
    <source>
        <dbReference type="ARBA" id="ARBA00023136"/>
    </source>
</evidence>
<evidence type="ECO:0000313" key="7">
    <source>
        <dbReference type="EMBL" id="QNV40165.1"/>
    </source>
</evidence>
<feature type="domain" description="Integral membrane bound transporter" evidence="6">
    <location>
        <begin position="43"/>
        <end position="163"/>
    </location>
</feature>
<organism evidence="7 8">
    <name type="scientific">Rothia amarae</name>
    <dbReference type="NCBI Taxonomy" id="169480"/>
    <lineage>
        <taxon>Bacteria</taxon>
        <taxon>Bacillati</taxon>
        <taxon>Actinomycetota</taxon>
        <taxon>Actinomycetes</taxon>
        <taxon>Micrococcales</taxon>
        <taxon>Micrococcaceae</taxon>
        <taxon>Rothia</taxon>
    </lineage>
</organism>
<dbReference type="Proteomes" id="UP000516421">
    <property type="component" value="Chromosome"/>
</dbReference>
<accession>A0A7H2BKG9</accession>
<keyword evidence="4 5" id="KW-0472">Membrane</keyword>
<proteinExistence type="predicted"/>
<evidence type="ECO:0000256" key="5">
    <source>
        <dbReference type="SAM" id="Phobius"/>
    </source>
</evidence>
<feature type="transmembrane region" description="Helical" evidence="5">
    <location>
        <begin position="124"/>
        <end position="141"/>
    </location>
</feature>
<feature type="transmembrane region" description="Helical" evidence="5">
    <location>
        <begin position="148"/>
        <end position="168"/>
    </location>
</feature>
<reference evidence="7 8" key="1">
    <citation type="submission" date="2020-09" db="EMBL/GenBank/DDBJ databases">
        <title>Investigation of environmental microbe.</title>
        <authorList>
            <person name="Ou Y."/>
            <person name="Kang Q."/>
        </authorList>
    </citation>
    <scope>NUCLEOTIDE SEQUENCE [LARGE SCALE GENOMIC DNA]</scope>
    <source>
        <strain evidence="7 8">KJZ-9</strain>
    </source>
</reference>
<evidence type="ECO:0000256" key="1">
    <source>
        <dbReference type="ARBA" id="ARBA00004141"/>
    </source>
</evidence>
<keyword evidence="8" id="KW-1185">Reference proteome</keyword>
<evidence type="ECO:0000256" key="3">
    <source>
        <dbReference type="ARBA" id="ARBA00022989"/>
    </source>
</evidence>
<dbReference type="EMBL" id="CP061538">
    <property type="protein sequence ID" value="QNV40165.1"/>
    <property type="molecule type" value="Genomic_DNA"/>
</dbReference>
<dbReference type="InterPro" id="IPR049453">
    <property type="entry name" value="Memb_transporter_dom"/>
</dbReference>
<evidence type="ECO:0000259" key="6">
    <source>
        <dbReference type="Pfam" id="PF13515"/>
    </source>
</evidence>
<evidence type="ECO:0000256" key="2">
    <source>
        <dbReference type="ARBA" id="ARBA00022692"/>
    </source>
</evidence>
<sequence length="435" mass="48569">MYPDQTRPDFGQQISTRFHEGMTRVRQGFFQSLQIVISGIGAYAFAHSVLGHHEPIFAATAAIVSLGYVRGATHSRRMLEVTIGVTLGIFIGDLLMLLLGRGVWQAAVVLFLSIQIARFLDNGIIFTIQMGLQSCLVVLMVPTSDGVFARSVDAIVGGLFAFLLMFFFPKDPRAEPRTNLQKLSESFADVLRNSAESIDRYDWDRAQSALEQARSLEPLYEAAKGDVITAKGMAKLSMLGRRYREELDEYSNILTGLDLAIRNTRVLNRRMASTINHVRISQDAIESISDVLRQISVAVADLGEVFYLSDQKDRAALRLRVRRKLSGVSSTLEPSLMGVKTLEAESLVLMLRPLVTDLLEATGLNHKDASKLLIPLGESMTEHAPRTNKIKRVEQTSRVVNTFNEEDNTENLKPDDTRALNIVLRKQEEDPFDDE</sequence>
<comment type="subcellular location">
    <subcellularLocation>
        <location evidence="1">Membrane</location>
        <topology evidence="1">Multi-pass membrane protein</topology>
    </subcellularLocation>
</comment>
<gene>
    <name evidence="7" type="ORF">IDM48_01570</name>
</gene>
<name>A0A7H2BKG9_9MICC</name>
<protein>
    <submittedName>
        <fullName evidence="7">FUSC family protein</fullName>
    </submittedName>
</protein>
<keyword evidence="3 5" id="KW-1133">Transmembrane helix</keyword>
<feature type="transmembrane region" description="Helical" evidence="5">
    <location>
        <begin position="81"/>
        <end position="104"/>
    </location>
</feature>
<feature type="transmembrane region" description="Helical" evidence="5">
    <location>
        <begin position="52"/>
        <end position="69"/>
    </location>
</feature>
<dbReference type="AlphaFoldDB" id="A0A7H2BKG9"/>
<keyword evidence="2 5" id="KW-0812">Transmembrane</keyword>
<dbReference type="KEGG" id="rama:IDM48_01570"/>
<dbReference type="Pfam" id="PF13515">
    <property type="entry name" value="FUSC_2"/>
    <property type="match status" value="1"/>
</dbReference>